<dbReference type="Pfam" id="PF06087">
    <property type="entry name" value="Tyr-DNA_phospho"/>
    <property type="match status" value="1"/>
</dbReference>
<dbReference type="SUPFAM" id="SSF56024">
    <property type="entry name" value="Phospholipase D/nuclease"/>
    <property type="match status" value="1"/>
</dbReference>
<evidence type="ECO:0000313" key="3">
    <source>
        <dbReference type="EMBL" id="KAH3855031.1"/>
    </source>
</evidence>
<dbReference type="GO" id="GO:0008081">
    <property type="term" value="F:phosphoric diester hydrolase activity"/>
    <property type="evidence" value="ECO:0007669"/>
    <property type="project" value="InterPro"/>
</dbReference>
<feature type="active site" description="Proton donor/acceptor" evidence="1">
    <location>
        <position position="108"/>
    </location>
</feature>
<accession>A0A9D4R4P7</accession>
<dbReference type="GO" id="GO:0006281">
    <property type="term" value="P:DNA repair"/>
    <property type="evidence" value="ECO:0007669"/>
    <property type="project" value="InterPro"/>
</dbReference>
<protein>
    <submittedName>
        <fullName evidence="3">Uncharacterized protein</fullName>
    </submittedName>
</protein>
<name>A0A9D4R4P7_DREPO</name>
<evidence type="ECO:0000256" key="1">
    <source>
        <dbReference type="PIRSR" id="PIRSR610347-1"/>
    </source>
</evidence>
<dbReference type="Proteomes" id="UP000828390">
    <property type="component" value="Unassembled WGS sequence"/>
</dbReference>
<organism evidence="3 4">
    <name type="scientific">Dreissena polymorpha</name>
    <name type="common">Zebra mussel</name>
    <name type="synonym">Mytilus polymorpha</name>
    <dbReference type="NCBI Taxonomy" id="45954"/>
    <lineage>
        <taxon>Eukaryota</taxon>
        <taxon>Metazoa</taxon>
        <taxon>Spiralia</taxon>
        <taxon>Lophotrochozoa</taxon>
        <taxon>Mollusca</taxon>
        <taxon>Bivalvia</taxon>
        <taxon>Autobranchia</taxon>
        <taxon>Heteroconchia</taxon>
        <taxon>Euheterodonta</taxon>
        <taxon>Imparidentia</taxon>
        <taxon>Neoheterodontei</taxon>
        <taxon>Myida</taxon>
        <taxon>Dreissenoidea</taxon>
        <taxon>Dreissenidae</taxon>
        <taxon>Dreissena</taxon>
    </lineage>
</organism>
<proteinExistence type="predicted"/>
<dbReference type="GO" id="GO:0005634">
    <property type="term" value="C:nucleus"/>
    <property type="evidence" value="ECO:0007669"/>
    <property type="project" value="InterPro"/>
</dbReference>
<sequence length="129" mass="14675">MAVVFTLSIPTGWLSWEGHTRPSTTWPLPQPGEDLASDWSVLQITGSVRSGSIRSRQPRQELVCLPMEGVPHILKDSQQEAKQTWLHNFFHYKPACKFSRGRSRAMPHIKTYVRPMQQGSSAAWFAVTR</sequence>
<comment type="caution">
    <text evidence="3">The sequence shown here is derived from an EMBL/GenBank/DDBJ whole genome shotgun (WGS) entry which is preliminary data.</text>
</comment>
<dbReference type="Gene3D" id="3.30.870.10">
    <property type="entry name" value="Endonuclease Chain A"/>
    <property type="match status" value="1"/>
</dbReference>
<reference evidence="3" key="1">
    <citation type="journal article" date="2019" name="bioRxiv">
        <title>The Genome of the Zebra Mussel, Dreissena polymorpha: A Resource for Invasive Species Research.</title>
        <authorList>
            <person name="McCartney M.A."/>
            <person name="Auch B."/>
            <person name="Kono T."/>
            <person name="Mallez S."/>
            <person name="Zhang Y."/>
            <person name="Obille A."/>
            <person name="Becker A."/>
            <person name="Abrahante J.E."/>
            <person name="Garbe J."/>
            <person name="Badalamenti J.P."/>
            <person name="Herman A."/>
            <person name="Mangelson H."/>
            <person name="Liachko I."/>
            <person name="Sullivan S."/>
            <person name="Sone E.D."/>
            <person name="Koren S."/>
            <person name="Silverstein K.A.T."/>
            <person name="Beckman K.B."/>
            <person name="Gohl D.M."/>
        </authorList>
    </citation>
    <scope>NUCLEOTIDE SEQUENCE</scope>
    <source>
        <strain evidence="3">Duluth1</strain>
        <tissue evidence="3">Whole animal</tissue>
    </source>
</reference>
<dbReference type="InterPro" id="IPR010347">
    <property type="entry name" value="Tdp1"/>
</dbReference>
<keyword evidence="4" id="KW-1185">Reference proteome</keyword>
<evidence type="ECO:0000256" key="2">
    <source>
        <dbReference type="PIRSR" id="PIRSR610347-2"/>
    </source>
</evidence>
<dbReference type="AlphaFoldDB" id="A0A9D4R4P7"/>
<evidence type="ECO:0000313" key="4">
    <source>
        <dbReference type="Proteomes" id="UP000828390"/>
    </source>
</evidence>
<dbReference type="EMBL" id="JAIWYP010000003">
    <property type="protein sequence ID" value="KAH3855031.1"/>
    <property type="molecule type" value="Genomic_DNA"/>
</dbReference>
<reference evidence="3" key="2">
    <citation type="submission" date="2020-11" db="EMBL/GenBank/DDBJ databases">
        <authorList>
            <person name="McCartney M.A."/>
            <person name="Auch B."/>
            <person name="Kono T."/>
            <person name="Mallez S."/>
            <person name="Becker A."/>
            <person name="Gohl D.M."/>
            <person name="Silverstein K.A.T."/>
            <person name="Koren S."/>
            <person name="Bechman K.B."/>
            <person name="Herman A."/>
            <person name="Abrahante J.E."/>
            <person name="Garbe J."/>
        </authorList>
    </citation>
    <scope>NUCLEOTIDE SEQUENCE</scope>
    <source>
        <strain evidence="3">Duluth1</strain>
        <tissue evidence="3">Whole animal</tissue>
    </source>
</reference>
<gene>
    <name evidence="3" type="ORF">DPMN_097590</name>
</gene>
<feature type="binding site" evidence="2">
    <location>
        <position position="110"/>
    </location>
    <ligand>
        <name>substrate</name>
    </ligand>
</feature>